<evidence type="ECO:0000313" key="2">
    <source>
        <dbReference type="Proteomes" id="UP000002969"/>
    </source>
</evidence>
<sequence length="42" mass="4758">MDKKSLSFINYQLSLISLAPIEAVTPEHEWESLRAGVWDVLA</sequence>
<evidence type="ECO:0000313" key="1">
    <source>
        <dbReference type="EMBL" id="EFK33790.1"/>
    </source>
</evidence>
<comment type="caution">
    <text evidence="1">The sequence shown here is derived from an EMBL/GenBank/DDBJ whole genome shotgun (WGS) entry which is preliminary data.</text>
</comment>
<reference evidence="1" key="1">
    <citation type="submission" date="2010-06" db="EMBL/GenBank/DDBJ databases">
        <authorList>
            <person name="Muzny D."/>
            <person name="Qin X."/>
            <person name="Buhay C."/>
            <person name="Dugan-Rocha S."/>
            <person name="Ding Y."/>
            <person name="Chen G."/>
            <person name="Hawes A."/>
            <person name="Holder M."/>
            <person name="Jhangiani S."/>
            <person name="Johnson A."/>
            <person name="Khan Z."/>
            <person name="Li Z."/>
            <person name="Liu W."/>
            <person name="Liu X."/>
            <person name="Perez L."/>
            <person name="Shen H."/>
            <person name="Wang Q."/>
            <person name="Watt J."/>
            <person name="Xi L."/>
            <person name="Xin Y."/>
            <person name="Zhou J."/>
            <person name="Deng J."/>
            <person name="Jiang H."/>
            <person name="Liu Y."/>
            <person name="Qu J."/>
            <person name="Song X.-Z."/>
            <person name="Zhang L."/>
            <person name="Villasana D."/>
            <person name="Johnson A."/>
            <person name="Liu J."/>
            <person name="Liyanage D."/>
            <person name="Lorensuhewa L."/>
            <person name="Robinson T."/>
            <person name="Song A."/>
            <person name="Song B.-B."/>
            <person name="Dinh H."/>
            <person name="Thornton R."/>
            <person name="Coyle M."/>
            <person name="Francisco L."/>
            <person name="Jackson L."/>
            <person name="Javaid M."/>
            <person name="Korchina V."/>
            <person name="Kovar C."/>
            <person name="Mata R."/>
            <person name="Mathew T."/>
            <person name="Ngo R."/>
            <person name="Nguyen L."/>
            <person name="Nguyen N."/>
            <person name="Okwuonu G."/>
            <person name="Ongeri F."/>
            <person name="Pham C."/>
            <person name="Simmons D."/>
            <person name="Wilczek-Boney K."/>
            <person name="Hale W."/>
            <person name="Jakkamsetti A."/>
            <person name="Pham P."/>
            <person name="Ruth R."/>
            <person name="San Lucas F."/>
            <person name="Warren J."/>
            <person name="Zhang J."/>
            <person name="Zhao Z."/>
            <person name="Zhou C."/>
            <person name="Zhu D."/>
            <person name="Lee S."/>
            <person name="Bess C."/>
            <person name="Blankenburg K."/>
            <person name="Forbes L."/>
            <person name="Fu Q."/>
            <person name="Gubbala S."/>
            <person name="Hirani K."/>
            <person name="Jayaseelan J.C."/>
            <person name="Lara F."/>
            <person name="Munidasa M."/>
            <person name="Palculict T."/>
            <person name="Patil S."/>
            <person name="Pu L.-L."/>
            <person name="Saada N."/>
            <person name="Tang L."/>
            <person name="Weissenberger G."/>
            <person name="Zhu Y."/>
            <person name="Hemphill L."/>
            <person name="Shang Y."/>
            <person name="Youmans B."/>
            <person name="Ayvaz T."/>
            <person name="Ross M."/>
            <person name="Santibanez J."/>
            <person name="Aqrawi P."/>
            <person name="Gross S."/>
            <person name="Joshi V."/>
            <person name="Fowler G."/>
            <person name="Nazareth L."/>
            <person name="Reid J."/>
            <person name="Worley K."/>
            <person name="Petrosino J."/>
            <person name="Highlander S."/>
            <person name="Gibbs R."/>
        </authorList>
    </citation>
    <scope>NUCLEOTIDE SEQUENCE [LARGE SCALE GENOMIC DNA]</scope>
    <source>
        <strain evidence="1">ATCC 35910</strain>
    </source>
</reference>
<gene>
    <name evidence="1" type="ORF">HMPREF0204_12859</name>
</gene>
<accession>A0ABP2IR22</accession>
<organism evidence="1 2">
    <name type="scientific">Chryseobacterium gleum ATCC 35910</name>
    <dbReference type="NCBI Taxonomy" id="525257"/>
    <lineage>
        <taxon>Bacteria</taxon>
        <taxon>Pseudomonadati</taxon>
        <taxon>Bacteroidota</taxon>
        <taxon>Flavobacteriia</taxon>
        <taxon>Flavobacteriales</taxon>
        <taxon>Weeksellaceae</taxon>
        <taxon>Chryseobacterium group</taxon>
        <taxon>Chryseobacterium</taxon>
    </lineage>
</organism>
<proteinExistence type="predicted"/>
<dbReference type="RefSeq" id="WP_002978045.1">
    <property type="nucleotide sequence ID" value="NZ_GL379781.1"/>
</dbReference>
<dbReference type="Proteomes" id="UP000002969">
    <property type="component" value="Unassembled WGS sequence"/>
</dbReference>
<keyword evidence="2" id="KW-1185">Reference proteome</keyword>
<name>A0ABP2IR22_CHRGE</name>
<dbReference type="GeneID" id="93023973"/>
<dbReference type="EMBL" id="ACKQ02000007">
    <property type="protein sequence ID" value="EFK33790.1"/>
    <property type="molecule type" value="Genomic_DNA"/>
</dbReference>
<protein>
    <submittedName>
        <fullName evidence="1">Uncharacterized protein</fullName>
    </submittedName>
</protein>